<organism evidence="4 5">
    <name type="scientific">Cryptolaemus montrouzieri</name>
    <dbReference type="NCBI Taxonomy" id="559131"/>
    <lineage>
        <taxon>Eukaryota</taxon>
        <taxon>Metazoa</taxon>
        <taxon>Ecdysozoa</taxon>
        <taxon>Arthropoda</taxon>
        <taxon>Hexapoda</taxon>
        <taxon>Insecta</taxon>
        <taxon>Pterygota</taxon>
        <taxon>Neoptera</taxon>
        <taxon>Endopterygota</taxon>
        <taxon>Coleoptera</taxon>
        <taxon>Polyphaga</taxon>
        <taxon>Cucujiformia</taxon>
        <taxon>Coccinelloidea</taxon>
        <taxon>Coccinellidae</taxon>
        <taxon>Scymninae</taxon>
        <taxon>Scymnini</taxon>
        <taxon>Cryptolaemus</taxon>
    </lineage>
</organism>
<dbReference type="Pfam" id="PF22074">
    <property type="entry name" value="Cep192_D5"/>
    <property type="match status" value="1"/>
</dbReference>
<keyword evidence="5" id="KW-1185">Reference proteome</keyword>
<evidence type="ECO:0000256" key="1">
    <source>
        <dbReference type="SAM" id="MobiDB-lite"/>
    </source>
</evidence>
<dbReference type="InterPro" id="IPR054091">
    <property type="entry name" value="Cep192-like_D5"/>
</dbReference>
<name>A0ABD2P7L3_9CUCU</name>
<dbReference type="Pfam" id="PF22073">
    <property type="entry name" value="Cep192_D4"/>
    <property type="match status" value="1"/>
</dbReference>
<evidence type="ECO:0000313" key="5">
    <source>
        <dbReference type="Proteomes" id="UP001516400"/>
    </source>
</evidence>
<evidence type="ECO:0000259" key="2">
    <source>
        <dbReference type="Pfam" id="PF22073"/>
    </source>
</evidence>
<dbReference type="InterPro" id="IPR054090">
    <property type="entry name" value="Cep192_Spd-2-like_dom"/>
</dbReference>
<sequence>MEKLTSINATVIDDKQSKAKGSKNLIDLSNSSLDSNESLGIISIQSDDLGPYIDNLQLKDSRRDTSSFMKEQRALACKTLQDRGCKLSSIPSRFFKPSEMSNTFDSYINISNGSTVNESDVLKQTGINNTSTPKSSICHSELTQKIDIAESMSRTSHEIRNSNMSLSTALLKMEEEYQKIRNSFSVRSDIFKPAEEAESQLLADEASWMKENDLPVEMRREDFTIDNSDNCKMSISTFFNQKSEDISNIIPSNFKKQSIISDLPNINPSRQSSLISAPCSISSVAENSLPKVDLHDYYDAPQKDSLSISKIAQILQNSKETPTKVLDYLLKQCSADERETLEKQTFSSSHSSISKDSNSLSPMFSERTDVNSYPSTLTSDKENINSINIPHQSSSSNMCSSISKSLSSLRSTSSLSNLPGGKLPIKTTHCELVWGCVKAGKSETKQFTIRNKSSSKLRLQCSTSGPLFRIVQERAEDSSNSIKFILHAHETKSISVVFNPLNEGAAADEIIFSPCDPNLQQAKKQSIKLFGYGGIGTVEFRNIAKDSAGRHWFSLGNIFGKSLISEVITVFNKGTLPAFAFFDYTPKDVSLSEVSVFPETVILAPNEQKDINITCKLTSEDVKYLGNCMTSVSEIGIFKMLSGSEATRGRIRRIYKLAMERNLEVDSLSSTLQQNIQDESIPNDILNCRESVNGLKPLYQGLMQNEVMIMVEKDLDSTLVPAMTDETSMFQSFYNESTIIENIKLLCRLEPTSLILTPPSKLRDCLLLSSENEHPLHFEISAPEGIEVIPRSGNLKPYSTQLIELIIQKIDELTQMAFKVSVNVGGQVLNTDIKIVFI</sequence>
<accession>A0ABD2P7L3</accession>
<feature type="domain" description="Cep192/Spd-2-like" evidence="2">
    <location>
        <begin position="422"/>
        <end position="534"/>
    </location>
</feature>
<dbReference type="EMBL" id="JABFTP020000185">
    <property type="protein sequence ID" value="KAL3286490.1"/>
    <property type="molecule type" value="Genomic_DNA"/>
</dbReference>
<feature type="compositionally biased region" description="Low complexity" evidence="1">
    <location>
        <begin position="347"/>
        <end position="361"/>
    </location>
</feature>
<dbReference type="Proteomes" id="UP001516400">
    <property type="component" value="Unassembled WGS sequence"/>
</dbReference>
<protein>
    <submittedName>
        <fullName evidence="4">Uncharacterized protein</fullName>
    </submittedName>
</protein>
<proteinExistence type="predicted"/>
<reference evidence="4 5" key="1">
    <citation type="journal article" date="2021" name="BMC Biol.">
        <title>Horizontally acquired antibacterial genes associated with adaptive radiation of ladybird beetles.</title>
        <authorList>
            <person name="Li H.S."/>
            <person name="Tang X.F."/>
            <person name="Huang Y.H."/>
            <person name="Xu Z.Y."/>
            <person name="Chen M.L."/>
            <person name="Du X.Y."/>
            <person name="Qiu B.Y."/>
            <person name="Chen P.T."/>
            <person name="Zhang W."/>
            <person name="Slipinski A."/>
            <person name="Escalona H.E."/>
            <person name="Waterhouse R.M."/>
            <person name="Zwick A."/>
            <person name="Pang H."/>
        </authorList>
    </citation>
    <scope>NUCLEOTIDE SEQUENCE [LARGE SCALE GENOMIC DNA]</scope>
    <source>
        <strain evidence="4">SYSU2018</strain>
    </source>
</reference>
<evidence type="ECO:0000313" key="4">
    <source>
        <dbReference type="EMBL" id="KAL3286490.1"/>
    </source>
</evidence>
<comment type="caution">
    <text evidence="4">The sequence shown here is derived from an EMBL/GenBank/DDBJ whole genome shotgun (WGS) entry which is preliminary data.</text>
</comment>
<dbReference type="InterPro" id="IPR013783">
    <property type="entry name" value="Ig-like_fold"/>
</dbReference>
<dbReference type="AlphaFoldDB" id="A0ABD2P7L3"/>
<dbReference type="Gene3D" id="2.60.40.10">
    <property type="entry name" value="Immunoglobulins"/>
    <property type="match status" value="1"/>
</dbReference>
<feature type="region of interest" description="Disordered" evidence="1">
    <location>
        <begin position="341"/>
        <end position="377"/>
    </location>
</feature>
<evidence type="ECO:0000259" key="3">
    <source>
        <dbReference type="Pfam" id="PF22074"/>
    </source>
</evidence>
<feature type="domain" description="Cep192-like" evidence="3">
    <location>
        <begin position="545"/>
        <end position="707"/>
    </location>
</feature>
<gene>
    <name evidence="4" type="ORF">HHI36_000995</name>
</gene>